<feature type="short sequence motif" description="Q motif" evidence="5">
    <location>
        <begin position="58"/>
        <end position="86"/>
    </location>
</feature>
<evidence type="ECO:0000256" key="4">
    <source>
        <dbReference type="ARBA" id="ARBA00022840"/>
    </source>
</evidence>
<name>A0A2P6NUL8_9EUKA</name>
<evidence type="ECO:0000313" key="11">
    <source>
        <dbReference type="EMBL" id="PRP87650.1"/>
    </source>
</evidence>
<dbReference type="PROSITE" id="PS51195">
    <property type="entry name" value="Q_MOTIF"/>
    <property type="match status" value="1"/>
</dbReference>
<protein>
    <recommendedName>
        <fullName evidence="14">RNA helicase</fullName>
    </recommendedName>
</protein>
<keyword evidence="3 6" id="KW-0347">Helicase</keyword>
<dbReference type="PROSITE" id="PS00039">
    <property type="entry name" value="DEAD_ATP_HELICASE"/>
    <property type="match status" value="1"/>
</dbReference>
<feature type="compositionally biased region" description="Basic and acidic residues" evidence="7">
    <location>
        <begin position="20"/>
        <end position="29"/>
    </location>
</feature>
<dbReference type="InterPro" id="IPR050079">
    <property type="entry name" value="DEAD_box_RNA_helicase"/>
</dbReference>
<dbReference type="InterPro" id="IPR014001">
    <property type="entry name" value="Helicase_ATP-bd"/>
</dbReference>
<feature type="compositionally biased region" description="Acidic residues" evidence="7">
    <location>
        <begin position="1"/>
        <end position="11"/>
    </location>
</feature>
<dbReference type="SMART" id="SM00487">
    <property type="entry name" value="DEXDc"/>
    <property type="match status" value="1"/>
</dbReference>
<evidence type="ECO:0000313" key="13">
    <source>
        <dbReference type="Proteomes" id="UP000241769"/>
    </source>
</evidence>
<comment type="caution">
    <text evidence="12">The sequence shown here is derived from an EMBL/GenBank/DDBJ whole genome shotgun (WGS) entry which is preliminary data.</text>
</comment>
<dbReference type="Pfam" id="PF00271">
    <property type="entry name" value="Helicase_C"/>
    <property type="match status" value="1"/>
</dbReference>
<keyword evidence="2 6" id="KW-0378">Hydrolase</keyword>
<evidence type="ECO:0000256" key="2">
    <source>
        <dbReference type="ARBA" id="ARBA00022801"/>
    </source>
</evidence>
<evidence type="ECO:0000256" key="3">
    <source>
        <dbReference type="ARBA" id="ARBA00022806"/>
    </source>
</evidence>
<dbReference type="InterPro" id="IPR000629">
    <property type="entry name" value="RNA-helicase_DEAD-box_CS"/>
</dbReference>
<evidence type="ECO:0000256" key="6">
    <source>
        <dbReference type="RuleBase" id="RU000492"/>
    </source>
</evidence>
<dbReference type="CDD" id="cd18787">
    <property type="entry name" value="SF2_C_DEAD"/>
    <property type="match status" value="1"/>
</dbReference>
<dbReference type="InterPro" id="IPR027417">
    <property type="entry name" value="P-loop_NTPase"/>
</dbReference>
<dbReference type="GO" id="GO:0003676">
    <property type="term" value="F:nucleic acid binding"/>
    <property type="evidence" value="ECO:0007669"/>
    <property type="project" value="InterPro"/>
</dbReference>
<dbReference type="Pfam" id="PF00270">
    <property type="entry name" value="DEAD"/>
    <property type="match status" value="2"/>
</dbReference>
<keyword evidence="13" id="KW-1185">Reference proteome</keyword>
<organism evidence="12 13">
    <name type="scientific">Planoprotostelium fungivorum</name>
    <dbReference type="NCBI Taxonomy" id="1890364"/>
    <lineage>
        <taxon>Eukaryota</taxon>
        <taxon>Amoebozoa</taxon>
        <taxon>Evosea</taxon>
        <taxon>Variosea</taxon>
        <taxon>Cavosteliida</taxon>
        <taxon>Cavosteliaceae</taxon>
        <taxon>Planoprotostelium</taxon>
    </lineage>
</organism>
<dbReference type="EMBL" id="MDYQ01000018">
    <property type="protein sequence ID" value="PRP87650.1"/>
    <property type="molecule type" value="Genomic_DNA"/>
</dbReference>
<evidence type="ECO:0000313" key="12">
    <source>
        <dbReference type="EMBL" id="PRP87665.1"/>
    </source>
</evidence>
<evidence type="ECO:0000256" key="1">
    <source>
        <dbReference type="ARBA" id="ARBA00022741"/>
    </source>
</evidence>
<proteinExistence type="inferred from homology"/>
<keyword evidence="1 6" id="KW-0547">Nucleotide-binding</keyword>
<evidence type="ECO:0000259" key="10">
    <source>
        <dbReference type="PROSITE" id="PS51195"/>
    </source>
</evidence>
<dbReference type="GO" id="GO:0016787">
    <property type="term" value="F:hydrolase activity"/>
    <property type="evidence" value="ECO:0007669"/>
    <property type="project" value="UniProtKB-KW"/>
</dbReference>
<dbReference type="EMBL" id="MDYQ01000018">
    <property type="protein sequence ID" value="PRP87665.1"/>
    <property type="molecule type" value="Genomic_DNA"/>
</dbReference>
<feature type="domain" description="DEAD-box RNA helicase Q" evidence="10">
    <location>
        <begin position="58"/>
        <end position="86"/>
    </location>
</feature>
<evidence type="ECO:0000259" key="9">
    <source>
        <dbReference type="PROSITE" id="PS51194"/>
    </source>
</evidence>
<gene>
    <name evidence="11" type="ORF">PROFUN_02350</name>
    <name evidence="12" type="ORF">PROFUN_02365</name>
</gene>
<dbReference type="PANTHER" id="PTHR47959">
    <property type="entry name" value="ATP-DEPENDENT RNA HELICASE RHLE-RELATED"/>
    <property type="match status" value="1"/>
</dbReference>
<dbReference type="Proteomes" id="UP000241769">
    <property type="component" value="Unassembled WGS sequence"/>
</dbReference>
<comment type="similarity">
    <text evidence="6">Belongs to the DEAD box helicase family.</text>
</comment>
<dbReference type="STRING" id="1890364.A0A2P6NUL8"/>
<dbReference type="InterPro" id="IPR044742">
    <property type="entry name" value="DEAD/DEAH_RhlB"/>
</dbReference>
<feature type="region of interest" description="Disordered" evidence="7">
    <location>
        <begin position="1"/>
        <end position="57"/>
    </location>
</feature>
<dbReference type="SUPFAM" id="SSF52540">
    <property type="entry name" value="P-loop containing nucleoside triphosphate hydrolases"/>
    <property type="match status" value="1"/>
</dbReference>
<keyword evidence="4 6" id="KW-0067">ATP-binding</keyword>
<dbReference type="SMART" id="SM00490">
    <property type="entry name" value="HELICc"/>
    <property type="match status" value="1"/>
</dbReference>
<feature type="domain" description="Helicase C-terminal" evidence="9">
    <location>
        <begin position="336"/>
        <end position="479"/>
    </location>
</feature>
<evidence type="ECO:0000259" key="8">
    <source>
        <dbReference type="PROSITE" id="PS51192"/>
    </source>
</evidence>
<reference evidence="12 13" key="1">
    <citation type="journal article" date="2018" name="Genome Biol. Evol.">
        <title>Multiple Roots of Fruiting Body Formation in Amoebozoa.</title>
        <authorList>
            <person name="Hillmann F."/>
            <person name="Forbes G."/>
            <person name="Novohradska S."/>
            <person name="Ferling I."/>
            <person name="Riege K."/>
            <person name="Groth M."/>
            <person name="Westermann M."/>
            <person name="Marz M."/>
            <person name="Spaller T."/>
            <person name="Winckler T."/>
            <person name="Schaap P."/>
            <person name="Glockner G."/>
        </authorList>
    </citation>
    <scope>NUCLEOTIDE SEQUENCE [LARGE SCALE GENOMIC DNA]</scope>
    <source>
        <strain evidence="12 13">Jena</strain>
    </source>
</reference>
<dbReference type="AlphaFoldDB" id="A0A2P6NUL8"/>
<evidence type="ECO:0000256" key="5">
    <source>
        <dbReference type="PROSITE-ProRule" id="PRU00552"/>
    </source>
</evidence>
<dbReference type="InParanoid" id="A0A2P6NUL8"/>
<evidence type="ECO:0008006" key="14">
    <source>
        <dbReference type="Google" id="ProtNLM"/>
    </source>
</evidence>
<sequence>MMEGEVEEEPEFVPLRKKQRNDYGQEDNHVPSYYQETSEASNRSEEDIDGEHCPNPTTNFYEMGLPTDIIYRLFHLGIEYPTPIQMQCCPAILSGRDVIGNAETGSGKTLAYVLPLLVHLRHRMQSETSVEPNRGPIGLILVPTRELVEQIFQEIEKFTSPTRNPYLSHTIPTTHQHEYLPQVQEYRDGDLLYSHVTPNLPTAKILGVIGGVSVQSQLSSIHRSGVDVVIATPGRLLDLIDRGAITTDRLTYLVFDEADRMLSLNMEDQLRKFVAGCTQSVRQTLLFSATMPTSVTRLARSAVMNPIYIAVGEVGQLAQSVIHNVVFVDNKDKRSSLLRLLRETPRPPVIVFCNHSYVVDRVVDWLKEEQFHAVGIHSNKSQNYRNTVMKTFREGGVDVLVASDLVSRGIDVAEVEHVILYDIPDTIEDYVHRSGRTGRKGREGYCSSLLTWHCKIAPELKKLLREAQQQMPVELERDTRLFGKDIVSTEFGDHPRDKMKYKSLR</sequence>
<dbReference type="InterPro" id="IPR001650">
    <property type="entry name" value="Helicase_C-like"/>
</dbReference>
<dbReference type="Gene3D" id="3.40.50.300">
    <property type="entry name" value="P-loop containing nucleotide triphosphate hydrolases"/>
    <property type="match status" value="2"/>
</dbReference>
<dbReference type="InterPro" id="IPR011545">
    <property type="entry name" value="DEAD/DEAH_box_helicase_dom"/>
</dbReference>
<dbReference type="CDD" id="cd00268">
    <property type="entry name" value="DEADc"/>
    <property type="match status" value="1"/>
</dbReference>
<feature type="domain" description="Helicase ATP-binding" evidence="8">
    <location>
        <begin position="89"/>
        <end position="309"/>
    </location>
</feature>
<dbReference type="OrthoDB" id="196131at2759"/>
<evidence type="ECO:0000256" key="7">
    <source>
        <dbReference type="SAM" id="MobiDB-lite"/>
    </source>
</evidence>
<accession>A0A2P6NUL8</accession>
<dbReference type="InterPro" id="IPR014014">
    <property type="entry name" value="RNA_helicase_DEAD_Q_motif"/>
</dbReference>
<dbReference type="PROSITE" id="PS51192">
    <property type="entry name" value="HELICASE_ATP_BIND_1"/>
    <property type="match status" value="1"/>
</dbReference>
<dbReference type="GO" id="GO:0005829">
    <property type="term" value="C:cytosol"/>
    <property type="evidence" value="ECO:0007669"/>
    <property type="project" value="TreeGrafter"/>
</dbReference>
<dbReference type="PANTHER" id="PTHR47959:SF13">
    <property type="entry name" value="ATP-DEPENDENT RNA HELICASE RHLE"/>
    <property type="match status" value="1"/>
</dbReference>
<dbReference type="GO" id="GO:0005524">
    <property type="term" value="F:ATP binding"/>
    <property type="evidence" value="ECO:0007669"/>
    <property type="project" value="UniProtKB-KW"/>
</dbReference>
<dbReference type="PROSITE" id="PS51194">
    <property type="entry name" value="HELICASE_CTER"/>
    <property type="match status" value="1"/>
</dbReference>
<dbReference type="GO" id="GO:0003724">
    <property type="term" value="F:RNA helicase activity"/>
    <property type="evidence" value="ECO:0007669"/>
    <property type="project" value="InterPro"/>
</dbReference>